<protein>
    <recommendedName>
        <fullName evidence="8">Bcr/CflA family efflux transporter</fullName>
    </recommendedName>
</protein>
<evidence type="ECO:0000256" key="8">
    <source>
        <dbReference type="RuleBase" id="RU365088"/>
    </source>
</evidence>
<reference evidence="10" key="1">
    <citation type="submission" date="2016-01" db="EMBL/GenBank/DDBJ databases">
        <authorList>
            <person name="Peeters C."/>
        </authorList>
    </citation>
    <scope>NUCLEOTIDE SEQUENCE [LARGE SCALE GENOMIC DNA]</scope>
    <source>
        <strain evidence="10">LMG 22934</strain>
    </source>
</reference>
<evidence type="ECO:0000313" key="10">
    <source>
        <dbReference type="EMBL" id="SAL09277.1"/>
    </source>
</evidence>
<comment type="similarity">
    <text evidence="2 8">Belongs to the major facilitator superfamily. Bcr/CmlA family.</text>
</comment>
<feature type="transmembrane region" description="Helical" evidence="8">
    <location>
        <begin position="51"/>
        <end position="67"/>
    </location>
</feature>
<dbReference type="InterPro" id="IPR004812">
    <property type="entry name" value="Efflux_drug-R_Bcr/CmlA"/>
</dbReference>
<evidence type="ECO:0000256" key="1">
    <source>
        <dbReference type="ARBA" id="ARBA00004651"/>
    </source>
</evidence>
<dbReference type="PROSITE" id="PS51257">
    <property type="entry name" value="PROKAR_LIPOPROTEIN"/>
    <property type="match status" value="1"/>
</dbReference>
<proteinExistence type="inferred from homology"/>
<comment type="caution">
    <text evidence="8">Lacks conserved residue(s) required for the propagation of feature annotation.</text>
</comment>
<feature type="transmembrane region" description="Helical" evidence="8">
    <location>
        <begin position="253"/>
        <end position="271"/>
    </location>
</feature>
<keyword evidence="8" id="KW-0997">Cell inner membrane</keyword>
<feature type="transmembrane region" description="Helical" evidence="8">
    <location>
        <begin position="342"/>
        <end position="368"/>
    </location>
</feature>
<feature type="transmembrane region" description="Helical" evidence="8">
    <location>
        <begin position="309"/>
        <end position="330"/>
    </location>
</feature>
<dbReference type="RefSeq" id="WP_087665217.1">
    <property type="nucleotide sequence ID" value="NZ_FCNW02000001.1"/>
</dbReference>
<evidence type="ECO:0000256" key="6">
    <source>
        <dbReference type="ARBA" id="ARBA00022989"/>
    </source>
</evidence>
<keyword evidence="5 8" id="KW-0812">Transmembrane</keyword>
<feature type="transmembrane region" description="Helical" evidence="8">
    <location>
        <begin position="374"/>
        <end position="393"/>
    </location>
</feature>
<gene>
    <name evidence="10" type="ORF">AWB65_00009</name>
</gene>
<dbReference type="EMBL" id="FCNW02000001">
    <property type="protein sequence ID" value="SAL09277.1"/>
    <property type="molecule type" value="Genomic_DNA"/>
</dbReference>
<dbReference type="GO" id="GO:0015385">
    <property type="term" value="F:sodium:proton antiporter activity"/>
    <property type="evidence" value="ECO:0007669"/>
    <property type="project" value="TreeGrafter"/>
</dbReference>
<dbReference type="AlphaFoldDB" id="A0A158EP11"/>
<evidence type="ECO:0000256" key="4">
    <source>
        <dbReference type="ARBA" id="ARBA00022475"/>
    </source>
</evidence>
<dbReference type="InterPro" id="IPR036259">
    <property type="entry name" value="MFS_trans_sf"/>
</dbReference>
<name>A0A158EP11_9BURK</name>
<dbReference type="NCBIfam" id="NF008314">
    <property type="entry name" value="PRK11102.1"/>
    <property type="match status" value="1"/>
</dbReference>
<dbReference type="FunFam" id="1.20.1720.10:FF:000005">
    <property type="entry name" value="Bcr/CflA family efflux transporter"/>
    <property type="match status" value="1"/>
</dbReference>
<dbReference type="Proteomes" id="UP000054977">
    <property type="component" value="Unassembled WGS sequence"/>
</dbReference>
<evidence type="ECO:0000256" key="7">
    <source>
        <dbReference type="ARBA" id="ARBA00023136"/>
    </source>
</evidence>
<keyword evidence="3 8" id="KW-0813">Transport</keyword>
<dbReference type="GO" id="GO:0005886">
    <property type="term" value="C:plasma membrane"/>
    <property type="evidence" value="ECO:0007669"/>
    <property type="project" value="UniProtKB-SubCell"/>
</dbReference>
<dbReference type="SUPFAM" id="SSF103473">
    <property type="entry name" value="MFS general substrate transporter"/>
    <property type="match status" value="1"/>
</dbReference>
<comment type="caution">
    <text evidence="10">The sequence shown here is derived from an EMBL/GenBank/DDBJ whole genome shotgun (WGS) entry which is preliminary data.</text>
</comment>
<dbReference type="PROSITE" id="PS50850">
    <property type="entry name" value="MFS"/>
    <property type="match status" value="1"/>
</dbReference>
<dbReference type="CDD" id="cd17320">
    <property type="entry name" value="MFS_MdfA_MDR_like"/>
    <property type="match status" value="1"/>
</dbReference>
<feature type="transmembrane region" description="Helical" evidence="8">
    <location>
        <begin position="79"/>
        <end position="98"/>
    </location>
</feature>
<dbReference type="InterPro" id="IPR020846">
    <property type="entry name" value="MFS_dom"/>
</dbReference>
<dbReference type="STRING" id="326474.AWB65_00009"/>
<feature type="transmembrane region" description="Helical" evidence="8">
    <location>
        <begin position="137"/>
        <end position="161"/>
    </location>
</feature>
<dbReference type="PANTHER" id="PTHR23502:SF132">
    <property type="entry name" value="POLYAMINE TRANSPORTER 2-RELATED"/>
    <property type="match status" value="1"/>
</dbReference>
<evidence type="ECO:0000259" key="9">
    <source>
        <dbReference type="PROSITE" id="PS50850"/>
    </source>
</evidence>
<dbReference type="Gene3D" id="1.20.1720.10">
    <property type="entry name" value="Multidrug resistance protein D"/>
    <property type="match status" value="1"/>
</dbReference>
<dbReference type="NCBIfam" id="TIGR00710">
    <property type="entry name" value="efflux_Bcr_CflA"/>
    <property type="match status" value="1"/>
</dbReference>
<keyword evidence="11" id="KW-1185">Reference proteome</keyword>
<evidence type="ECO:0000256" key="2">
    <source>
        <dbReference type="ARBA" id="ARBA00006236"/>
    </source>
</evidence>
<feature type="transmembrane region" description="Helical" evidence="8">
    <location>
        <begin position="167"/>
        <end position="187"/>
    </location>
</feature>
<keyword evidence="7 8" id="KW-0472">Membrane</keyword>
<sequence>MTQTTRRRPDARLILLLGALAACGPLSIDMYLPSLPALAAAFGTSAAAAQTTLTSFMCGFSVGMLLYGPLSDAYGRRPVLLGGIALYTVASIACAAALSIDALIFVRFLQALGAGAASVLARAIARDAHEATDAARVLSMLSIVTSIGPLLAPLIGGQLLLLGGWRVVFMALTLFGAVCAVTAFLRVPETWPREKRASSALGVSFAAYGRLLTDPVTWGHMLCGGMAFASMFAYITATPFVYIDYFHVQPQHYGLLFGLNIVGIISGNVLNTRLVGRVGSLRMISGAAFVSVVAALSVALVCLTGWGGLWSIVVCLFFVVGVVGLLSANCTTDLMHRYPHNAGAAAALFGAVQLALGAAASLAVGLFHDGTPRGMGVVIGVCGLLTFAGRTLVLRWHETPVRAV</sequence>
<feature type="transmembrane region" description="Helical" evidence="8">
    <location>
        <begin position="218"/>
        <end position="241"/>
    </location>
</feature>
<dbReference type="PANTHER" id="PTHR23502">
    <property type="entry name" value="MAJOR FACILITATOR SUPERFAMILY"/>
    <property type="match status" value="1"/>
</dbReference>
<keyword evidence="6 8" id="KW-1133">Transmembrane helix</keyword>
<feature type="domain" description="Major facilitator superfamily (MFS) profile" evidence="9">
    <location>
        <begin position="11"/>
        <end position="404"/>
    </location>
</feature>
<dbReference type="InterPro" id="IPR011701">
    <property type="entry name" value="MFS"/>
</dbReference>
<feature type="transmembrane region" description="Helical" evidence="8">
    <location>
        <begin position="283"/>
        <end position="303"/>
    </location>
</feature>
<dbReference type="GO" id="GO:0042910">
    <property type="term" value="F:xenobiotic transmembrane transporter activity"/>
    <property type="evidence" value="ECO:0007669"/>
    <property type="project" value="InterPro"/>
</dbReference>
<evidence type="ECO:0000256" key="5">
    <source>
        <dbReference type="ARBA" id="ARBA00022692"/>
    </source>
</evidence>
<feature type="transmembrane region" description="Helical" evidence="8">
    <location>
        <begin position="104"/>
        <end position="125"/>
    </location>
</feature>
<dbReference type="GO" id="GO:1990961">
    <property type="term" value="P:xenobiotic detoxification by transmembrane export across the plasma membrane"/>
    <property type="evidence" value="ECO:0007669"/>
    <property type="project" value="InterPro"/>
</dbReference>
<accession>A0A158EP11</accession>
<organism evidence="10 11">
    <name type="scientific">Caballeronia humi</name>
    <dbReference type="NCBI Taxonomy" id="326474"/>
    <lineage>
        <taxon>Bacteria</taxon>
        <taxon>Pseudomonadati</taxon>
        <taxon>Pseudomonadota</taxon>
        <taxon>Betaproteobacteria</taxon>
        <taxon>Burkholderiales</taxon>
        <taxon>Burkholderiaceae</taxon>
        <taxon>Caballeronia</taxon>
    </lineage>
</organism>
<keyword evidence="4" id="KW-1003">Cell membrane</keyword>
<dbReference type="OrthoDB" id="9814303at2"/>
<comment type="subcellular location">
    <subcellularLocation>
        <location evidence="8">Cell inner membrane</location>
        <topology evidence="8">Multi-pass membrane protein</topology>
    </subcellularLocation>
    <subcellularLocation>
        <location evidence="1">Cell membrane</location>
        <topology evidence="1">Multi-pass membrane protein</topology>
    </subcellularLocation>
</comment>
<evidence type="ECO:0000313" key="11">
    <source>
        <dbReference type="Proteomes" id="UP000054977"/>
    </source>
</evidence>
<evidence type="ECO:0000256" key="3">
    <source>
        <dbReference type="ARBA" id="ARBA00022448"/>
    </source>
</evidence>
<dbReference type="Pfam" id="PF07690">
    <property type="entry name" value="MFS_1"/>
    <property type="match status" value="1"/>
</dbReference>